<sequence>MDAETKRMKAHQIVTPNDNSSERFEVQQLTVVEFVTLLEASEVFKRDDTGDLTISNCLHPTRGHTVLVEGISGSYFSIQQLTSCEVLR</sequence>
<keyword evidence="2" id="KW-1185">Reference proteome</keyword>
<dbReference type="Proteomes" id="UP001318401">
    <property type="component" value="Unassembled WGS sequence"/>
</dbReference>
<evidence type="ECO:0000313" key="1">
    <source>
        <dbReference type="EMBL" id="NPT32467.1"/>
    </source>
</evidence>
<comment type="caution">
    <text evidence="1">The sequence shown here is derived from an EMBL/GenBank/DDBJ whole genome shotgun (WGS) entry which is preliminary data.</text>
</comment>
<organism evidence="1 2">
    <name type="scientific">Vreelandella venusta</name>
    <dbReference type="NCBI Taxonomy" id="44935"/>
    <lineage>
        <taxon>Bacteria</taxon>
        <taxon>Pseudomonadati</taxon>
        <taxon>Pseudomonadota</taxon>
        <taxon>Gammaproteobacteria</taxon>
        <taxon>Oceanospirillales</taxon>
        <taxon>Halomonadaceae</taxon>
        <taxon>Vreelandella</taxon>
    </lineage>
</organism>
<dbReference type="EMBL" id="QDKN01000011">
    <property type="protein sequence ID" value="NPT32467.1"/>
    <property type="molecule type" value="Genomic_DNA"/>
</dbReference>
<evidence type="ECO:0000313" key="2">
    <source>
        <dbReference type="Proteomes" id="UP001318401"/>
    </source>
</evidence>
<protein>
    <submittedName>
        <fullName evidence="1">Uncharacterized protein</fullName>
    </submittedName>
</protein>
<accession>A0ABX2BES2</accession>
<reference evidence="1 2" key="1">
    <citation type="submission" date="2018-04" db="EMBL/GenBank/DDBJ databases">
        <authorList>
            <person name="Li G."/>
            <person name="Du W."/>
            <person name="Bai Y."/>
        </authorList>
    </citation>
    <scope>NUCLEOTIDE SEQUENCE [LARGE SCALE GENOMIC DNA]</scope>
    <source>
        <strain evidence="1 2">YYYZ-3</strain>
    </source>
</reference>
<proteinExistence type="predicted"/>
<gene>
    <name evidence="1" type="ORF">DDR56_18110</name>
</gene>
<name>A0ABX2BES2_9GAMM</name>